<accession>A0A437UNB4</accession>
<dbReference type="RefSeq" id="WP_127978947.1">
    <property type="nucleotide sequence ID" value="NZ_JBPFMR010000007.1"/>
</dbReference>
<organism evidence="1 2">
    <name type="scientific">Enterococcus avium</name>
    <name type="common">Streptococcus avium</name>
    <dbReference type="NCBI Taxonomy" id="33945"/>
    <lineage>
        <taxon>Bacteria</taxon>
        <taxon>Bacillati</taxon>
        <taxon>Bacillota</taxon>
        <taxon>Bacilli</taxon>
        <taxon>Lactobacillales</taxon>
        <taxon>Enterococcaceae</taxon>
        <taxon>Enterococcus</taxon>
    </lineage>
</organism>
<sequence>MKYGKKLLFFSEHSQLPINPVRHGNPTSIKDRIMAMIDWSEQFYANESQNNLQKIISFIQDNIVVKKTRGGDKQDNPLRMELETIYQFLDYEGKGTYLFYEQSQLIIDQAEKISSNSYGAEMAETIRGYK</sequence>
<dbReference type="AlphaFoldDB" id="A0A437UNB4"/>
<dbReference type="Proteomes" id="UP000288388">
    <property type="component" value="Unassembled WGS sequence"/>
</dbReference>
<evidence type="ECO:0000313" key="2">
    <source>
        <dbReference type="Proteomes" id="UP000288388"/>
    </source>
</evidence>
<proteinExistence type="predicted"/>
<reference evidence="1 2" key="1">
    <citation type="submission" date="2018-12" db="EMBL/GenBank/DDBJ databases">
        <title>A novel vanA-carrying plasmid in a clinical isolate of Enterococcus avium.</title>
        <authorList>
            <person name="Bernasconi O.J."/>
            <person name="Luzzaro F."/>
            <person name="Endimiani A."/>
        </authorList>
    </citation>
    <scope>NUCLEOTIDE SEQUENCE [LARGE SCALE GENOMIC DNA]</scope>
    <source>
        <strain evidence="1 2">LC0559/18</strain>
    </source>
</reference>
<name>A0A437UNB4_ENTAV</name>
<dbReference type="EMBL" id="RYZS01000001">
    <property type="protein sequence ID" value="RVU95090.1"/>
    <property type="molecule type" value="Genomic_DNA"/>
</dbReference>
<protein>
    <submittedName>
        <fullName evidence="1">Uncharacterized protein</fullName>
    </submittedName>
</protein>
<evidence type="ECO:0000313" key="1">
    <source>
        <dbReference type="EMBL" id="RVU95090.1"/>
    </source>
</evidence>
<comment type="caution">
    <text evidence="1">The sequence shown here is derived from an EMBL/GenBank/DDBJ whole genome shotgun (WGS) entry which is preliminary data.</text>
</comment>
<gene>
    <name evidence="1" type="ORF">EK398_09700</name>
</gene>